<dbReference type="EnsemblMetazoa" id="BGLB003590-RB">
    <property type="protein sequence ID" value="BGLB003590-PB"/>
    <property type="gene ID" value="BGLB003590"/>
</dbReference>
<evidence type="ECO:0000256" key="5">
    <source>
        <dbReference type="ARBA" id="ARBA00023242"/>
    </source>
</evidence>
<evidence type="ECO:0000313" key="10">
    <source>
        <dbReference type="EnsemblMetazoa" id="BGLB003590-PB"/>
    </source>
</evidence>
<dbReference type="EC" id="2.4.2.-" evidence="6"/>
<sequence>MGHGEAKVHSSYDKFIANMPPISVSQKAELVIYSDSAKERMLAEKKLNEKCKSAFKNEKDTEQNLTKLSNAQIKSLEYLGLQNRIKVTFRAQEHLVIMEGFQTAGMFQVHKQLKKLVVEAVDKHHKSLLYAVPSSIEWQYKQGDKWRSFDSVLNSETEREFKHKSDTFETTDMKGRKISINFKKMKETFQEEQGGKQSFDIRRYDKTKSGSEPLPKKWDKMSKGENLKMVQVQPGSEEYTKVQQHFASKGANFPIKKLERIQNKALYQQFSVKKRDINLNNPKGHQNELKLFHGTAAQTIPFINENGFDRSHCGVNGTAYGKGVYFALNSSYSVGYAKPDTVGNRYMYVTRVLVGENITTNGHTQFLPNKPGTNRPYDSGGDPSNGIYVIFHDAQVYPEYLITF</sequence>
<dbReference type="Proteomes" id="UP000076420">
    <property type="component" value="Unassembled WGS sequence"/>
</dbReference>
<evidence type="ECO:0000256" key="6">
    <source>
        <dbReference type="RuleBase" id="RU362114"/>
    </source>
</evidence>
<feature type="domain" description="PARP catalytic" evidence="9">
    <location>
        <begin position="212"/>
        <end position="404"/>
    </location>
</feature>
<dbReference type="AlphaFoldDB" id="A0A2C9JK00"/>
<keyword evidence="5" id="KW-0539">Nucleus</keyword>
<dbReference type="PANTHER" id="PTHR14453:SF67">
    <property type="entry name" value="POLY [ADP-RIBOSE] POLYMERASE"/>
    <property type="match status" value="1"/>
</dbReference>
<keyword evidence="4 6" id="KW-0520">NAD</keyword>
<dbReference type="VEuPathDB" id="VectorBase:BGLB003590"/>
<dbReference type="GO" id="GO:0005634">
    <property type="term" value="C:nucleus"/>
    <property type="evidence" value="ECO:0007669"/>
    <property type="project" value="UniProtKB-SubCell"/>
</dbReference>
<keyword evidence="2 6" id="KW-0328">Glycosyltransferase</keyword>
<feature type="domain" description="WWE" evidence="8">
    <location>
        <begin position="124"/>
        <end position="203"/>
    </location>
</feature>
<dbReference type="InterPro" id="IPR037197">
    <property type="entry name" value="WWE_dom_sf"/>
</dbReference>
<dbReference type="GO" id="GO:0005737">
    <property type="term" value="C:cytoplasm"/>
    <property type="evidence" value="ECO:0007669"/>
    <property type="project" value="TreeGrafter"/>
</dbReference>
<evidence type="ECO:0000256" key="2">
    <source>
        <dbReference type="ARBA" id="ARBA00022676"/>
    </source>
</evidence>
<evidence type="ECO:0000259" key="8">
    <source>
        <dbReference type="PROSITE" id="PS50918"/>
    </source>
</evidence>
<dbReference type="Pfam" id="PF02825">
    <property type="entry name" value="WWE"/>
    <property type="match status" value="1"/>
</dbReference>
<dbReference type="KEGG" id="bgt:106074360"/>
<reference evidence="10" key="1">
    <citation type="submission" date="2020-05" db="UniProtKB">
        <authorList>
            <consortium name="EnsemblMetazoa"/>
        </authorList>
    </citation>
    <scope>IDENTIFICATION</scope>
    <source>
        <strain evidence="10">BB02</strain>
    </source>
</reference>
<evidence type="ECO:0000256" key="4">
    <source>
        <dbReference type="ARBA" id="ARBA00023027"/>
    </source>
</evidence>
<dbReference type="Pfam" id="PF00644">
    <property type="entry name" value="PARP"/>
    <property type="match status" value="1"/>
</dbReference>
<evidence type="ECO:0000259" key="9">
    <source>
        <dbReference type="PROSITE" id="PS51059"/>
    </source>
</evidence>
<dbReference type="GO" id="GO:0003950">
    <property type="term" value="F:NAD+ poly-ADP-ribosyltransferase activity"/>
    <property type="evidence" value="ECO:0007669"/>
    <property type="project" value="UniProtKB-UniRule"/>
</dbReference>
<feature type="region of interest" description="Disordered" evidence="7">
    <location>
        <begin position="190"/>
        <end position="219"/>
    </location>
</feature>
<dbReference type="Gene3D" id="3.30.720.50">
    <property type="match status" value="1"/>
</dbReference>
<protein>
    <recommendedName>
        <fullName evidence="6">Poly [ADP-ribose] polymerase</fullName>
        <shortName evidence="6">PARP</shortName>
        <ecNumber evidence="6">2.4.2.-</ecNumber>
    </recommendedName>
</protein>
<dbReference type="SUPFAM" id="SSF117839">
    <property type="entry name" value="WWE domain"/>
    <property type="match status" value="1"/>
</dbReference>
<evidence type="ECO:0000313" key="11">
    <source>
        <dbReference type="Proteomes" id="UP000076420"/>
    </source>
</evidence>
<dbReference type="Gene3D" id="3.90.228.10">
    <property type="match status" value="1"/>
</dbReference>
<proteinExistence type="predicted"/>
<evidence type="ECO:0000256" key="3">
    <source>
        <dbReference type="ARBA" id="ARBA00022679"/>
    </source>
</evidence>
<dbReference type="InterPro" id="IPR004170">
    <property type="entry name" value="WWE_dom"/>
</dbReference>
<dbReference type="GO" id="GO:0010629">
    <property type="term" value="P:negative regulation of gene expression"/>
    <property type="evidence" value="ECO:0007669"/>
    <property type="project" value="TreeGrafter"/>
</dbReference>
<evidence type="ECO:0000256" key="1">
    <source>
        <dbReference type="ARBA" id="ARBA00004123"/>
    </source>
</evidence>
<evidence type="ECO:0000256" key="7">
    <source>
        <dbReference type="SAM" id="MobiDB-lite"/>
    </source>
</evidence>
<comment type="subcellular location">
    <subcellularLocation>
        <location evidence="1">Nucleus</location>
    </subcellularLocation>
</comment>
<dbReference type="InterPro" id="IPR012317">
    <property type="entry name" value="Poly(ADP-ribose)pol_cat_dom"/>
</dbReference>
<dbReference type="InterPro" id="IPR052056">
    <property type="entry name" value="Mono-ARTD/PARP"/>
</dbReference>
<dbReference type="VEuPathDB" id="VectorBase:BGLAX_048660"/>
<dbReference type="PANTHER" id="PTHR14453">
    <property type="entry name" value="PARP/ZINC FINGER CCCH TYPE DOMAIN CONTAINING PROTEIN"/>
    <property type="match status" value="1"/>
</dbReference>
<keyword evidence="3 6" id="KW-0808">Transferase</keyword>
<dbReference type="PROSITE" id="PS51059">
    <property type="entry name" value="PARP_CATALYTIC"/>
    <property type="match status" value="1"/>
</dbReference>
<feature type="compositionally biased region" description="Basic and acidic residues" evidence="7">
    <location>
        <begin position="199"/>
        <end position="219"/>
    </location>
</feature>
<accession>A0A2C9JK00</accession>
<organism evidence="10 11">
    <name type="scientific">Biomphalaria glabrata</name>
    <name type="common">Bloodfluke planorb</name>
    <name type="synonym">Freshwater snail</name>
    <dbReference type="NCBI Taxonomy" id="6526"/>
    <lineage>
        <taxon>Eukaryota</taxon>
        <taxon>Metazoa</taxon>
        <taxon>Spiralia</taxon>
        <taxon>Lophotrochozoa</taxon>
        <taxon>Mollusca</taxon>
        <taxon>Gastropoda</taxon>
        <taxon>Heterobranchia</taxon>
        <taxon>Euthyneura</taxon>
        <taxon>Panpulmonata</taxon>
        <taxon>Hygrophila</taxon>
        <taxon>Lymnaeoidea</taxon>
        <taxon>Planorbidae</taxon>
        <taxon>Biomphalaria</taxon>
    </lineage>
</organism>
<dbReference type="SUPFAM" id="SSF56399">
    <property type="entry name" value="ADP-ribosylation"/>
    <property type="match status" value="1"/>
</dbReference>
<name>A0A2C9JK00_BIOGL</name>
<dbReference type="GO" id="GO:0003714">
    <property type="term" value="F:transcription corepressor activity"/>
    <property type="evidence" value="ECO:0007669"/>
    <property type="project" value="TreeGrafter"/>
</dbReference>
<dbReference type="PROSITE" id="PS50918">
    <property type="entry name" value="WWE"/>
    <property type="match status" value="1"/>
</dbReference>
<gene>
    <name evidence="10" type="primary">106074360</name>
</gene>